<reference evidence="2 3" key="1">
    <citation type="journal article" date="2017" name="Mol. Biol. Evol.">
        <title>The 4-celled Tetrabaena socialis nuclear genome reveals the essential components for genetic control of cell number at the origin of multicellularity in the volvocine lineage.</title>
        <authorList>
            <person name="Featherston J."/>
            <person name="Arakaki Y."/>
            <person name="Hanschen E.R."/>
            <person name="Ferris P.J."/>
            <person name="Michod R.E."/>
            <person name="Olson B.J.S.C."/>
            <person name="Nozaki H."/>
            <person name="Durand P.M."/>
        </authorList>
    </citation>
    <scope>NUCLEOTIDE SEQUENCE [LARGE SCALE GENOMIC DNA]</scope>
    <source>
        <strain evidence="2 3">NIES-571</strain>
    </source>
</reference>
<feature type="compositionally biased region" description="Basic residues" evidence="1">
    <location>
        <begin position="1"/>
        <end position="10"/>
    </location>
</feature>
<comment type="caution">
    <text evidence="2">The sequence shown here is derived from an EMBL/GenBank/DDBJ whole genome shotgun (WGS) entry which is preliminary data.</text>
</comment>
<keyword evidence="3" id="KW-1185">Reference proteome</keyword>
<feature type="compositionally biased region" description="Low complexity" evidence="1">
    <location>
        <begin position="11"/>
        <end position="24"/>
    </location>
</feature>
<proteinExistence type="predicted"/>
<gene>
    <name evidence="2" type="ORF">TSOC_005592</name>
</gene>
<organism evidence="2 3">
    <name type="scientific">Tetrabaena socialis</name>
    <dbReference type="NCBI Taxonomy" id="47790"/>
    <lineage>
        <taxon>Eukaryota</taxon>
        <taxon>Viridiplantae</taxon>
        <taxon>Chlorophyta</taxon>
        <taxon>core chlorophytes</taxon>
        <taxon>Chlorophyceae</taxon>
        <taxon>CS clade</taxon>
        <taxon>Chlamydomonadales</taxon>
        <taxon>Tetrabaenaceae</taxon>
        <taxon>Tetrabaena</taxon>
    </lineage>
</organism>
<dbReference type="AlphaFoldDB" id="A0A2J8A5X3"/>
<accession>A0A2J8A5X3</accession>
<evidence type="ECO:0000256" key="1">
    <source>
        <dbReference type="SAM" id="MobiDB-lite"/>
    </source>
</evidence>
<feature type="compositionally biased region" description="Basic and acidic residues" evidence="1">
    <location>
        <begin position="226"/>
        <end position="235"/>
    </location>
</feature>
<feature type="non-terminal residue" evidence="2">
    <location>
        <position position="302"/>
    </location>
</feature>
<feature type="compositionally biased region" description="Basic residues" evidence="1">
    <location>
        <begin position="25"/>
        <end position="46"/>
    </location>
</feature>
<evidence type="ECO:0000313" key="2">
    <source>
        <dbReference type="EMBL" id="PNH07900.1"/>
    </source>
</evidence>
<sequence length="302" mass="30241">RQHGQGRPGRRQAPQPHRGPARQARAGRHPGGRPRRHARGRRHGCAARRICAQAARDGGGGGGADAACGRHAPRRFHDGAPADDPAPVHRGCGCSGCGAGRPPWRWPVRHAHGPPRSRGAAGGVALPRRRFRPGHGGHLGGGVQGHRHAGSGTRRPGRALSRPARARRRRHLRRRQRCPACRHAHAERDGDARGAADGQAGGGAGLHPEAPGRQRHASGPAVDAPVRAEYDERPGHGARGAPVSGAGAGGGAPQGGRPRGGRAQRARGGAAAGRGCGGGAGGAAGEGGGVGTAAGGGGAPAG</sequence>
<feature type="region of interest" description="Disordered" evidence="1">
    <location>
        <begin position="1"/>
        <end position="46"/>
    </location>
</feature>
<protein>
    <submittedName>
        <fullName evidence="2">Uncharacterized protein</fullName>
    </submittedName>
</protein>
<dbReference type="Proteomes" id="UP000236333">
    <property type="component" value="Unassembled WGS sequence"/>
</dbReference>
<dbReference type="EMBL" id="PGGS01000155">
    <property type="protein sequence ID" value="PNH07900.1"/>
    <property type="molecule type" value="Genomic_DNA"/>
</dbReference>
<feature type="non-terminal residue" evidence="2">
    <location>
        <position position="1"/>
    </location>
</feature>
<name>A0A2J8A5X3_9CHLO</name>
<feature type="compositionally biased region" description="Basic residues" evidence="1">
    <location>
        <begin position="164"/>
        <end position="183"/>
    </location>
</feature>
<feature type="compositionally biased region" description="Gly residues" evidence="1">
    <location>
        <begin position="270"/>
        <end position="302"/>
    </location>
</feature>
<feature type="region of interest" description="Disordered" evidence="1">
    <location>
        <begin position="135"/>
        <end position="302"/>
    </location>
</feature>
<evidence type="ECO:0000313" key="3">
    <source>
        <dbReference type="Proteomes" id="UP000236333"/>
    </source>
</evidence>
<feature type="compositionally biased region" description="Basic and acidic residues" evidence="1">
    <location>
        <begin position="184"/>
        <end position="194"/>
    </location>
</feature>
<feature type="compositionally biased region" description="Gly residues" evidence="1">
    <location>
        <begin position="246"/>
        <end position="258"/>
    </location>
</feature>